<dbReference type="OMA" id="SGHECPI"/>
<reference evidence="5" key="2">
    <citation type="journal article" date="2018" name="BMC Genomics">
        <title>A manually annotated Actinidia chinensis var. chinensis (kiwifruit) genome highlights the challenges associated with draft genomes and gene prediction in plants.</title>
        <authorList>
            <person name="Pilkington S.M."/>
            <person name="Crowhurst R."/>
            <person name="Hilario E."/>
            <person name="Nardozza S."/>
            <person name="Fraser L."/>
            <person name="Peng Y."/>
            <person name="Gunaseelan K."/>
            <person name="Simpson R."/>
            <person name="Tahir J."/>
            <person name="Deroles S.C."/>
            <person name="Templeton K."/>
            <person name="Luo Z."/>
            <person name="Davy M."/>
            <person name="Cheng C."/>
            <person name="McNeilage M."/>
            <person name="Scaglione D."/>
            <person name="Liu Y."/>
            <person name="Zhang Q."/>
            <person name="Datson P."/>
            <person name="De Silva N."/>
            <person name="Gardiner S.E."/>
            <person name="Bassett H."/>
            <person name="Chagne D."/>
            <person name="McCallum J."/>
            <person name="Dzierzon H."/>
            <person name="Deng C."/>
            <person name="Wang Y.Y."/>
            <person name="Barron L."/>
            <person name="Manako K."/>
            <person name="Bowen J."/>
            <person name="Foster T.M."/>
            <person name="Erridge Z.A."/>
            <person name="Tiffin H."/>
            <person name="Waite C.N."/>
            <person name="Davies K.M."/>
            <person name="Grierson E.P."/>
            <person name="Laing W.A."/>
            <person name="Kirk R."/>
            <person name="Chen X."/>
            <person name="Wood M."/>
            <person name="Montefiori M."/>
            <person name="Brummell D.A."/>
            <person name="Schwinn K.E."/>
            <person name="Catanach A."/>
            <person name="Fullerton C."/>
            <person name="Li D."/>
            <person name="Meiyalaghan S."/>
            <person name="Nieuwenhuizen N."/>
            <person name="Read N."/>
            <person name="Prakash R."/>
            <person name="Hunter D."/>
            <person name="Zhang H."/>
            <person name="McKenzie M."/>
            <person name="Knabel M."/>
            <person name="Harris A."/>
            <person name="Allan A.C."/>
            <person name="Gleave A."/>
            <person name="Chen A."/>
            <person name="Janssen B.J."/>
            <person name="Plunkett B."/>
            <person name="Ampomah-Dwamena C."/>
            <person name="Voogd C."/>
            <person name="Leif D."/>
            <person name="Lafferty D."/>
            <person name="Souleyre E.J.F."/>
            <person name="Varkonyi-Gasic E."/>
            <person name="Gambi F."/>
            <person name="Hanley J."/>
            <person name="Yao J.L."/>
            <person name="Cheung J."/>
            <person name="David K.M."/>
            <person name="Warren B."/>
            <person name="Marsh K."/>
            <person name="Snowden K.C."/>
            <person name="Lin-Wang K."/>
            <person name="Brian L."/>
            <person name="Martinez-Sanchez M."/>
            <person name="Wang M."/>
            <person name="Ileperuma N."/>
            <person name="Macnee N."/>
            <person name="Campin R."/>
            <person name="McAtee P."/>
            <person name="Drummond R.S.M."/>
            <person name="Espley R.V."/>
            <person name="Ireland H.S."/>
            <person name="Wu R."/>
            <person name="Atkinson R.G."/>
            <person name="Karunairetnam S."/>
            <person name="Bulley S."/>
            <person name="Chunkath S."/>
            <person name="Hanley Z."/>
            <person name="Storey R."/>
            <person name="Thrimawithana A.H."/>
            <person name="Thomson S."/>
            <person name="David C."/>
            <person name="Testolin R."/>
            <person name="Huang H."/>
            <person name="Hellens R.P."/>
            <person name="Schaffer R.J."/>
        </authorList>
    </citation>
    <scope>NUCLEOTIDE SEQUENCE [LARGE SCALE GENOMIC DNA]</scope>
    <source>
        <strain evidence="5">cv. Red5</strain>
    </source>
</reference>
<dbReference type="SUPFAM" id="SSF57667">
    <property type="entry name" value="beta-beta-alpha zinc fingers"/>
    <property type="match status" value="1"/>
</dbReference>
<dbReference type="AlphaFoldDB" id="A0A2R6QPH0"/>
<dbReference type="InterPro" id="IPR013087">
    <property type="entry name" value="Znf_C2H2_type"/>
</dbReference>
<dbReference type="GO" id="GO:0008270">
    <property type="term" value="F:zinc ion binding"/>
    <property type="evidence" value="ECO:0007669"/>
    <property type="project" value="UniProtKB-KW"/>
</dbReference>
<gene>
    <name evidence="4" type="ORF">CEY00_Acc16109</name>
</gene>
<dbReference type="GO" id="GO:0006355">
    <property type="term" value="P:regulation of DNA-templated transcription"/>
    <property type="evidence" value="ECO:0007669"/>
    <property type="project" value="InterPro"/>
</dbReference>
<dbReference type="PANTHER" id="PTHR46326:SF2">
    <property type="entry name" value="ZINC FINGER PROTEIN ZAT1-RELATED"/>
    <property type="match status" value="1"/>
</dbReference>
<dbReference type="InterPro" id="IPR036236">
    <property type="entry name" value="Znf_C2H2_sf"/>
</dbReference>
<dbReference type="STRING" id="1590841.A0A2R6QPH0"/>
<dbReference type="OrthoDB" id="9411774at2759"/>
<keyword evidence="1" id="KW-0863">Zinc-finger</keyword>
<organism evidence="4 5">
    <name type="scientific">Actinidia chinensis var. chinensis</name>
    <name type="common">Chinese soft-hair kiwi</name>
    <dbReference type="NCBI Taxonomy" id="1590841"/>
    <lineage>
        <taxon>Eukaryota</taxon>
        <taxon>Viridiplantae</taxon>
        <taxon>Streptophyta</taxon>
        <taxon>Embryophyta</taxon>
        <taxon>Tracheophyta</taxon>
        <taxon>Spermatophyta</taxon>
        <taxon>Magnoliopsida</taxon>
        <taxon>eudicotyledons</taxon>
        <taxon>Gunneridae</taxon>
        <taxon>Pentapetalae</taxon>
        <taxon>asterids</taxon>
        <taxon>Ericales</taxon>
        <taxon>Actinidiaceae</taxon>
        <taxon>Actinidia</taxon>
    </lineage>
</organism>
<dbReference type="PROSITE" id="PS50157">
    <property type="entry name" value="ZINC_FINGER_C2H2_2"/>
    <property type="match status" value="2"/>
</dbReference>
<dbReference type="FunCoup" id="A0A2R6QPH0">
    <property type="interactions" value="11"/>
</dbReference>
<dbReference type="Gene3D" id="3.30.160.60">
    <property type="entry name" value="Classic Zinc Finger"/>
    <property type="match status" value="1"/>
</dbReference>
<feature type="domain" description="C2H2-type" evidence="3">
    <location>
        <begin position="269"/>
        <end position="296"/>
    </location>
</feature>
<dbReference type="Pfam" id="PF13912">
    <property type="entry name" value="zf-C2H2_6"/>
    <property type="match status" value="3"/>
</dbReference>
<dbReference type="InParanoid" id="A0A2R6QPH0"/>
<evidence type="ECO:0000259" key="3">
    <source>
        <dbReference type="PROSITE" id="PS50157"/>
    </source>
</evidence>
<dbReference type="Gramene" id="PSS11828">
    <property type="protein sequence ID" value="PSS11828"/>
    <property type="gene ID" value="CEY00_Acc16109"/>
</dbReference>
<evidence type="ECO:0000256" key="1">
    <source>
        <dbReference type="PROSITE-ProRule" id="PRU00042"/>
    </source>
</evidence>
<feature type="region of interest" description="Disordered" evidence="2">
    <location>
        <begin position="186"/>
        <end position="218"/>
    </location>
</feature>
<sequence>MEKHKCKPCLKSFANGRALGGQMRCHMMNLCVPPKTEQQQLNYMDQLGRETESASSSSSSDDDDNEERSESLFYELRESPKKSIRLVDREFSFARSEVLIQDTESETESSQNPIRRRSKRIRKSGISDYHPPFYVQNPKQVRDAKKSKSGMFGKTESEPVSSISDTSPEEDVAYCLMMLSRDKWKRNEKRANQQAERDEEDENDRTDDSGEYFKSSKGRGGQAKYVCETCFKVFRSYQALGGHRASHKKPRLQNNLVSKPEPKNGGKVHECPYCFRVFSSGQALGGHKRTHVTGSSSTTIVAPNKSKFGENMIDLNLPAPIEEDEISQIELPAVSHAKFVKPIRQ</sequence>
<comment type="caution">
    <text evidence="4">The sequence shown here is derived from an EMBL/GenBank/DDBJ whole genome shotgun (WGS) entry which is preliminary data.</text>
</comment>
<dbReference type="PROSITE" id="PS00028">
    <property type="entry name" value="ZINC_FINGER_C2H2_1"/>
    <property type="match status" value="2"/>
</dbReference>
<dbReference type="InterPro" id="IPR044303">
    <property type="entry name" value="ZAT1/4/9"/>
</dbReference>
<feature type="domain" description="C2H2-type" evidence="3">
    <location>
        <begin position="225"/>
        <end position="252"/>
    </location>
</feature>
<feature type="region of interest" description="Disordered" evidence="2">
    <location>
        <begin position="242"/>
        <end position="264"/>
    </location>
</feature>
<keyword evidence="5" id="KW-1185">Reference proteome</keyword>
<dbReference type="PANTHER" id="PTHR46326">
    <property type="entry name" value="ZINC FINGER PROTEIN ZAT1-RELATED"/>
    <property type="match status" value="1"/>
</dbReference>
<protein>
    <submittedName>
        <fullName evidence="4">Zinc finger protein</fullName>
    </submittedName>
</protein>
<reference evidence="4 5" key="1">
    <citation type="submission" date="2017-07" db="EMBL/GenBank/DDBJ databases">
        <title>An improved, manually edited Actinidia chinensis var. chinensis (kiwifruit) genome highlights the challenges associated with draft genomes and gene prediction in plants.</title>
        <authorList>
            <person name="Pilkington S."/>
            <person name="Crowhurst R."/>
            <person name="Hilario E."/>
            <person name="Nardozza S."/>
            <person name="Fraser L."/>
            <person name="Peng Y."/>
            <person name="Gunaseelan K."/>
            <person name="Simpson R."/>
            <person name="Tahir J."/>
            <person name="Deroles S."/>
            <person name="Templeton K."/>
            <person name="Luo Z."/>
            <person name="Davy M."/>
            <person name="Cheng C."/>
            <person name="Mcneilage M."/>
            <person name="Scaglione D."/>
            <person name="Liu Y."/>
            <person name="Zhang Q."/>
            <person name="Datson P."/>
            <person name="De Silva N."/>
            <person name="Gardiner S."/>
            <person name="Bassett H."/>
            <person name="Chagne D."/>
            <person name="Mccallum J."/>
            <person name="Dzierzon H."/>
            <person name="Deng C."/>
            <person name="Wang Y.-Y."/>
            <person name="Barron N."/>
            <person name="Manako K."/>
            <person name="Bowen J."/>
            <person name="Foster T."/>
            <person name="Erridge Z."/>
            <person name="Tiffin H."/>
            <person name="Waite C."/>
            <person name="Davies K."/>
            <person name="Grierson E."/>
            <person name="Laing W."/>
            <person name="Kirk R."/>
            <person name="Chen X."/>
            <person name="Wood M."/>
            <person name="Montefiori M."/>
            <person name="Brummell D."/>
            <person name="Schwinn K."/>
            <person name="Catanach A."/>
            <person name="Fullerton C."/>
            <person name="Li D."/>
            <person name="Meiyalaghan S."/>
            <person name="Nieuwenhuizen N."/>
            <person name="Read N."/>
            <person name="Prakash R."/>
            <person name="Hunter D."/>
            <person name="Zhang H."/>
            <person name="Mckenzie M."/>
            <person name="Knabel M."/>
            <person name="Harris A."/>
            <person name="Allan A."/>
            <person name="Chen A."/>
            <person name="Janssen B."/>
            <person name="Plunkett B."/>
            <person name="Dwamena C."/>
            <person name="Voogd C."/>
            <person name="Leif D."/>
            <person name="Lafferty D."/>
            <person name="Souleyre E."/>
            <person name="Varkonyi-Gasic E."/>
            <person name="Gambi F."/>
            <person name="Hanley J."/>
            <person name="Yao J.-L."/>
            <person name="Cheung J."/>
            <person name="David K."/>
            <person name="Warren B."/>
            <person name="Marsh K."/>
            <person name="Snowden K."/>
            <person name="Lin-Wang K."/>
            <person name="Brian L."/>
            <person name="Martinez-Sanchez M."/>
            <person name="Wang M."/>
            <person name="Ileperuma N."/>
            <person name="Macnee N."/>
            <person name="Campin R."/>
            <person name="Mcatee P."/>
            <person name="Drummond R."/>
            <person name="Espley R."/>
            <person name="Ireland H."/>
            <person name="Wu R."/>
            <person name="Atkinson R."/>
            <person name="Karunairetnam S."/>
            <person name="Bulley S."/>
            <person name="Chunkath S."/>
            <person name="Hanley Z."/>
            <person name="Storey R."/>
            <person name="Thrimawithana A."/>
            <person name="Thomson S."/>
            <person name="David C."/>
            <person name="Testolin R."/>
        </authorList>
    </citation>
    <scope>NUCLEOTIDE SEQUENCE [LARGE SCALE GENOMIC DNA]</scope>
    <source>
        <strain evidence="5">cv. Red5</strain>
        <tissue evidence="4">Young leaf</tissue>
    </source>
</reference>
<name>A0A2R6QPH0_ACTCC</name>
<proteinExistence type="predicted"/>
<feature type="compositionally biased region" description="Basic residues" evidence="2">
    <location>
        <begin position="114"/>
        <end position="123"/>
    </location>
</feature>
<dbReference type="Proteomes" id="UP000241394">
    <property type="component" value="Chromosome LG14"/>
</dbReference>
<evidence type="ECO:0000256" key="2">
    <source>
        <dbReference type="SAM" id="MobiDB-lite"/>
    </source>
</evidence>
<evidence type="ECO:0000313" key="4">
    <source>
        <dbReference type="EMBL" id="PSS11828.1"/>
    </source>
</evidence>
<keyword evidence="1" id="KW-0479">Metal-binding</keyword>
<accession>A0A2R6QPH0</accession>
<feature type="region of interest" description="Disordered" evidence="2">
    <location>
        <begin position="102"/>
        <end position="167"/>
    </location>
</feature>
<dbReference type="EMBL" id="NKQK01000014">
    <property type="protein sequence ID" value="PSS11828.1"/>
    <property type="molecule type" value="Genomic_DNA"/>
</dbReference>
<keyword evidence="1" id="KW-0862">Zinc</keyword>
<feature type="region of interest" description="Disordered" evidence="2">
    <location>
        <begin position="47"/>
        <end position="73"/>
    </location>
</feature>
<dbReference type="SMART" id="SM00355">
    <property type="entry name" value="ZnF_C2H2"/>
    <property type="match status" value="3"/>
</dbReference>
<evidence type="ECO:0000313" key="5">
    <source>
        <dbReference type="Proteomes" id="UP000241394"/>
    </source>
</evidence>